<comment type="pathway">
    <text evidence="1 10">Carbohydrate degradation; glycolysis; pyruvate from D-glyceraldehyde 3-phosphate: step 4/5.</text>
</comment>
<accession>A0ABT6F6B2</accession>
<evidence type="ECO:0000256" key="7">
    <source>
        <dbReference type="ARBA" id="ARBA00023152"/>
    </source>
</evidence>
<evidence type="ECO:0000256" key="10">
    <source>
        <dbReference type="HAMAP-Rule" id="MF_00318"/>
    </source>
</evidence>
<protein>
    <recommendedName>
        <fullName evidence="4 10">Enolase</fullName>
        <ecNumber evidence="3 10">4.2.1.11</ecNumber>
    </recommendedName>
    <alternativeName>
        <fullName evidence="10">2-phospho-D-glycerate hydro-lyase</fullName>
    </alternativeName>
    <alternativeName>
        <fullName evidence="10">2-phosphoglycerate dehydratase</fullName>
    </alternativeName>
</protein>
<dbReference type="Pfam" id="PF00113">
    <property type="entry name" value="Enolase_C"/>
    <property type="match status" value="1"/>
</dbReference>
<keyword evidence="7 10" id="KW-0324">Glycolysis</keyword>
<dbReference type="InterPro" id="IPR000941">
    <property type="entry name" value="Enolase"/>
</dbReference>
<keyword evidence="10" id="KW-0963">Cytoplasm</keyword>
<dbReference type="InterPro" id="IPR020810">
    <property type="entry name" value="Enolase_C"/>
</dbReference>
<dbReference type="PRINTS" id="PR00148">
    <property type="entry name" value="ENOLASE"/>
</dbReference>
<dbReference type="GO" id="GO:0004634">
    <property type="term" value="F:phosphopyruvate hydratase activity"/>
    <property type="evidence" value="ECO:0007669"/>
    <property type="project" value="UniProtKB-EC"/>
</dbReference>
<dbReference type="HAMAP" id="MF_00318">
    <property type="entry name" value="Enolase"/>
    <property type="match status" value="1"/>
</dbReference>
<feature type="binding site" evidence="10">
    <location>
        <position position="353"/>
    </location>
    <ligand>
        <name>(2R)-2-phosphoglycerate</name>
        <dbReference type="ChEBI" id="CHEBI:58289"/>
    </ligand>
</feature>
<dbReference type="PANTHER" id="PTHR11902:SF1">
    <property type="entry name" value="ENOLASE"/>
    <property type="match status" value="1"/>
</dbReference>
<feature type="domain" description="Enolase N-terminal" evidence="12">
    <location>
        <begin position="4"/>
        <end position="134"/>
    </location>
</feature>
<evidence type="ECO:0000259" key="11">
    <source>
        <dbReference type="SMART" id="SM01192"/>
    </source>
</evidence>
<gene>
    <name evidence="10 13" type="primary">eno</name>
    <name evidence="13" type="ORF">PZE19_04965</name>
</gene>
<dbReference type="Gene3D" id="3.20.20.120">
    <property type="entry name" value="Enolase-like C-terminal domain"/>
    <property type="match status" value="1"/>
</dbReference>
<feature type="active site" description="Proton donor" evidence="10">
    <location>
        <position position="219"/>
    </location>
</feature>
<keyword evidence="8 10" id="KW-0456">Lyase</keyword>
<dbReference type="SMART" id="SM01193">
    <property type="entry name" value="Enolase_N"/>
    <property type="match status" value="1"/>
</dbReference>
<dbReference type="PIRSF" id="PIRSF001400">
    <property type="entry name" value="Enolase"/>
    <property type="match status" value="1"/>
</dbReference>
<evidence type="ECO:0000313" key="14">
    <source>
        <dbReference type="Proteomes" id="UP001216907"/>
    </source>
</evidence>
<dbReference type="SFLD" id="SFLDG00178">
    <property type="entry name" value="enolase"/>
    <property type="match status" value="1"/>
</dbReference>
<feature type="binding site" evidence="10">
    <location>
        <position position="301"/>
    </location>
    <ligand>
        <name>Mg(2+)</name>
        <dbReference type="ChEBI" id="CHEBI:18420"/>
    </ligand>
</feature>
<evidence type="ECO:0000256" key="1">
    <source>
        <dbReference type="ARBA" id="ARBA00005031"/>
    </source>
</evidence>
<feature type="binding site" evidence="10">
    <location>
        <position position="256"/>
    </location>
    <ligand>
        <name>Mg(2+)</name>
        <dbReference type="ChEBI" id="CHEBI:18420"/>
    </ligand>
</feature>
<feature type="binding site" evidence="10">
    <location>
        <position position="404"/>
    </location>
    <ligand>
        <name>(2R)-2-phosphoglycerate</name>
        <dbReference type="ChEBI" id="CHEBI:58289"/>
    </ligand>
</feature>
<evidence type="ECO:0000256" key="5">
    <source>
        <dbReference type="ARBA" id="ARBA00022525"/>
    </source>
</evidence>
<comment type="cofactor">
    <cofactor evidence="10">
        <name>Mg(2+)</name>
        <dbReference type="ChEBI" id="CHEBI:18420"/>
    </cofactor>
    <text evidence="10">Binds a second Mg(2+) ion via substrate during catalysis.</text>
</comment>
<dbReference type="SUPFAM" id="SSF54826">
    <property type="entry name" value="Enolase N-terminal domain-like"/>
    <property type="match status" value="1"/>
</dbReference>
<comment type="function">
    <text evidence="9 10">Catalyzes the reversible conversion of 2-phosphoglycerate (2-PG) into phosphoenolpyruvate (PEP). It is essential for the degradation of carbohydrates via glycolysis.</text>
</comment>
<comment type="subcellular location">
    <subcellularLocation>
        <location evidence="10">Cytoplasm</location>
    </subcellularLocation>
    <subcellularLocation>
        <location evidence="10">Secreted</location>
    </subcellularLocation>
    <subcellularLocation>
        <location evidence="10">Cell surface</location>
    </subcellularLocation>
    <text evidence="10">Fractions of enolase are present in both the cytoplasm and on the cell surface.</text>
</comment>
<feature type="binding site" evidence="10">
    <location>
        <position position="176"/>
    </location>
    <ligand>
        <name>(2R)-2-phosphoglycerate</name>
        <dbReference type="ChEBI" id="CHEBI:58289"/>
    </ligand>
</feature>
<evidence type="ECO:0000313" key="13">
    <source>
        <dbReference type="EMBL" id="MDG3003110.1"/>
    </source>
</evidence>
<comment type="caution">
    <text evidence="13">The sequence shown here is derived from an EMBL/GenBank/DDBJ whole genome shotgun (WGS) entry which is preliminary data.</text>
</comment>
<dbReference type="EMBL" id="JARRAG010000001">
    <property type="protein sequence ID" value="MDG3003110.1"/>
    <property type="molecule type" value="Genomic_DNA"/>
</dbReference>
<dbReference type="CDD" id="cd03313">
    <property type="entry name" value="enolase"/>
    <property type="match status" value="1"/>
</dbReference>
<feature type="active site" description="Proton acceptor" evidence="10">
    <location>
        <position position="353"/>
    </location>
</feature>
<organism evidence="13 14">
    <name type="scientific">Paludisphaera mucosa</name>
    <dbReference type="NCBI Taxonomy" id="3030827"/>
    <lineage>
        <taxon>Bacteria</taxon>
        <taxon>Pseudomonadati</taxon>
        <taxon>Planctomycetota</taxon>
        <taxon>Planctomycetia</taxon>
        <taxon>Isosphaerales</taxon>
        <taxon>Isosphaeraceae</taxon>
        <taxon>Paludisphaera</taxon>
    </lineage>
</organism>
<keyword evidence="10" id="KW-0479">Metal-binding</keyword>
<dbReference type="NCBIfam" id="TIGR01060">
    <property type="entry name" value="eno"/>
    <property type="match status" value="1"/>
</dbReference>
<evidence type="ECO:0000259" key="12">
    <source>
        <dbReference type="SMART" id="SM01193"/>
    </source>
</evidence>
<sequence length="440" mass="46215">MPILQALKARQVLDSRGRPTVEVDAIVAGGAIGRAIVPSGASTGRHEALERRDGDPARYAGLGVLKAVAGIHSTIAPAIQGMDVDDQGAIDAALIALDGTSNKGRLGANALLGVSMAVAHASAAAREEELFIHINRLWRARAEGLGEDVPKAPTLPLPMVNMISGGLHAGRNLDIQDILFIPIGAESYSHALETIVAMYRAVGAELARLGLESVLVGDEGGYGPKLKDDEQAFQIVVDAMLACGLTPGEDAAIALDVASTHFFDAASRSYRLTGVERPLDSDAMVEMLARWTDRYPIVSIEDGLAEDDWEGWQALTKRLGASAQLIGDDLFVTQTARLARGIEIGAANAVLIKVNQVGTLSETLDALAMARRSGFRPVVSARSGETEDATIADLAVGTAAGQIKIGSVARSERLAKYNRLLRIEEALGPNAAFAGRGVLP</sequence>
<evidence type="ECO:0000256" key="6">
    <source>
        <dbReference type="ARBA" id="ARBA00022842"/>
    </source>
</evidence>
<dbReference type="EC" id="4.2.1.11" evidence="3 10"/>
<evidence type="ECO:0000256" key="9">
    <source>
        <dbReference type="ARBA" id="ARBA00045763"/>
    </source>
</evidence>
<evidence type="ECO:0000256" key="4">
    <source>
        <dbReference type="ARBA" id="ARBA00017068"/>
    </source>
</evidence>
<keyword evidence="6 10" id="KW-0460">Magnesium</keyword>
<dbReference type="InterPro" id="IPR036849">
    <property type="entry name" value="Enolase-like_C_sf"/>
</dbReference>
<comment type="similarity">
    <text evidence="2 10">Belongs to the enolase family.</text>
</comment>
<dbReference type="PROSITE" id="PS00164">
    <property type="entry name" value="ENOLASE"/>
    <property type="match status" value="1"/>
</dbReference>
<comment type="catalytic activity">
    <reaction evidence="10">
        <text>(2R)-2-phosphoglycerate = phosphoenolpyruvate + H2O</text>
        <dbReference type="Rhea" id="RHEA:10164"/>
        <dbReference type="ChEBI" id="CHEBI:15377"/>
        <dbReference type="ChEBI" id="CHEBI:58289"/>
        <dbReference type="ChEBI" id="CHEBI:58702"/>
        <dbReference type="EC" id="4.2.1.11"/>
    </reaction>
</comment>
<dbReference type="Pfam" id="PF03952">
    <property type="entry name" value="Enolase_N"/>
    <property type="match status" value="1"/>
</dbReference>
<evidence type="ECO:0000256" key="2">
    <source>
        <dbReference type="ARBA" id="ARBA00009604"/>
    </source>
</evidence>
<dbReference type="SFLD" id="SFLDS00001">
    <property type="entry name" value="Enolase"/>
    <property type="match status" value="1"/>
</dbReference>
<feature type="binding site" evidence="10">
    <location>
        <position position="382"/>
    </location>
    <ligand>
        <name>(2R)-2-phosphoglycerate</name>
        <dbReference type="ChEBI" id="CHEBI:58289"/>
    </ligand>
</feature>
<feature type="domain" description="Enolase C-terminal TIM barrel" evidence="11">
    <location>
        <begin position="152"/>
        <end position="438"/>
    </location>
</feature>
<proteinExistence type="inferred from homology"/>
<dbReference type="PANTHER" id="PTHR11902">
    <property type="entry name" value="ENOLASE"/>
    <property type="match status" value="1"/>
</dbReference>
<dbReference type="Gene3D" id="3.30.390.10">
    <property type="entry name" value="Enolase-like, N-terminal domain"/>
    <property type="match status" value="1"/>
</dbReference>
<dbReference type="InterPro" id="IPR020809">
    <property type="entry name" value="Enolase_CS"/>
</dbReference>
<keyword evidence="5 10" id="KW-0964">Secreted</keyword>
<reference evidence="13 14" key="1">
    <citation type="submission" date="2023-03" db="EMBL/GenBank/DDBJ databases">
        <title>Paludisphaera mucosa sp. nov. a novel planctomycete from northern fen.</title>
        <authorList>
            <person name="Ivanova A."/>
        </authorList>
    </citation>
    <scope>NUCLEOTIDE SEQUENCE [LARGE SCALE GENOMIC DNA]</scope>
    <source>
        <strain evidence="13 14">Pla2</strain>
    </source>
</reference>
<dbReference type="Proteomes" id="UP001216907">
    <property type="component" value="Unassembled WGS sequence"/>
</dbReference>
<keyword evidence="14" id="KW-1185">Reference proteome</keyword>
<dbReference type="SUPFAM" id="SSF51604">
    <property type="entry name" value="Enolase C-terminal domain-like"/>
    <property type="match status" value="1"/>
</dbReference>
<feature type="binding site" evidence="10">
    <location>
        <position position="383"/>
    </location>
    <ligand>
        <name>(2R)-2-phosphoglycerate</name>
        <dbReference type="ChEBI" id="CHEBI:58289"/>
    </ligand>
</feature>
<name>A0ABT6F6B2_9BACT</name>
<dbReference type="SMART" id="SM01192">
    <property type="entry name" value="Enolase_C"/>
    <property type="match status" value="1"/>
</dbReference>
<dbReference type="InterPro" id="IPR020811">
    <property type="entry name" value="Enolase_N"/>
</dbReference>
<dbReference type="RefSeq" id="WP_277859467.1">
    <property type="nucleotide sequence ID" value="NZ_JARRAG010000001.1"/>
</dbReference>
<dbReference type="SFLD" id="SFLDF00002">
    <property type="entry name" value="enolase"/>
    <property type="match status" value="1"/>
</dbReference>
<feature type="binding site" evidence="10">
    <location>
        <position position="328"/>
    </location>
    <ligand>
        <name>Mg(2+)</name>
        <dbReference type="ChEBI" id="CHEBI:18420"/>
    </ligand>
</feature>
<dbReference type="InterPro" id="IPR029017">
    <property type="entry name" value="Enolase-like_N"/>
</dbReference>
<evidence type="ECO:0000256" key="8">
    <source>
        <dbReference type="ARBA" id="ARBA00023239"/>
    </source>
</evidence>
<evidence type="ECO:0000256" key="3">
    <source>
        <dbReference type="ARBA" id="ARBA00012058"/>
    </source>
</evidence>